<name>A0ABP0LSH2_9DINO</name>
<dbReference type="EMBL" id="CAXAMM010017413">
    <property type="protein sequence ID" value="CAK9041090.1"/>
    <property type="molecule type" value="Genomic_DNA"/>
</dbReference>
<evidence type="ECO:0000313" key="1">
    <source>
        <dbReference type="EMBL" id="CAK9041090.1"/>
    </source>
</evidence>
<organism evidence="1 2">
    <name type="scientific">Durusdinium trenchii</name>
    <dbReference type="NCBI Taxonomy" id="1381693"/>
    <lineage>
        <taxon>Eukaryota</taxon>
        <taxon>Sar</taxon>
        <taxon>Alveolata</taxon>
        <taxon>Dinophyceae</taxon>
        <taxon>Suessiales</taxon>
        <taxon>Symbiodiniaceae</taxon>
        <taxon>Durusdinium</taxon>
    </lineage>
</organism>
<proteinExistence type="predicted"/>
<reference evidence="1 2" key="1">
    <citation type="submission" date="2024-02" db="EMBL/GenBank/DDBJ databases">
        <authorList>
            <person name="Chen Y."/>
            <person name="Shah S."/>
            <person name="Dougan E. K."/>
            <person name="Thang M."/>
            <person name="Chan C."/>
        </authorList>
    </citation>
    <scope>NUCLEOTIDE SEQUENCE [LARGE SCALE GENOMIC DNA]</scope>
</reference>
<keyword evidence="2" id="KW-1185">Reference proteome</keyword>
<comment type="caution">
    <text evidence="1">The sequence shown here is derived from an EMBL/GenBank/DDBJ whole genome shotgun (WGS) entry which is preliminary data.</text>
</comment>
<dbReference type="Proteomes" id="UP001642464">
    <property type="component" value="Unassembled WGS sequence"/>
</dbReference>
<sequence>MSTAPSEADLQSKLKEMKKVETKEDHALDTKMLENLEKVFANCGGDAAAIAGKTGLSADLIKSKATDAKSFAKLACQGLLSAD</sequence>
<evidence type="ECO:0000313" key="2">
    <source>
        <dbReference type="Proteomes" id="UP001642464"/>
    </source>
</evidence>
<gene>
    <name evidence="1" type="ORF">SCF082_LOCUS23790</name>
</gene>
<protein>
    <submittedName>
        <fullName evidence="1">Uncharacterized protein</fullName>
    </submittedName>
</protein>
<accession>A0ABP0LSH2</accession>